<sequence length="29" mass="3201">MIAYVTVGPTTWVSLNNFIPLSFQALAMD</sequence>
<gene>
    <name evidence="1" type="ORF">GGR95_002717</name>
</gene>
<proteinExistence type="predicted"/>
<dbReference type="AlphaFoldDB" id="A0A7W6E9H2"/>
<protein>
    <submittedName>
        <fullName evidence="1">Uncharacterized protein</fullName>
    </submittedName>
</protein>
<evidence type="ECO:0000313" key="1">
    <source>
        <dbReference type="EMBL" id="MBB3995067.1"/>
    </source>
</evidence>
<dbReference type="EMBL" id="JACIEI010000010">
    <property type="protein sequence ID" value="MBB3995067.1"/>
    <property type="molecule type" value="Genomic_DNA"/>
</dbReference>
<keyword evidence="2" id="KW-1185">Reference proteome</keyword>
<accession>A0A7W6E9H2</accession>
<comment type="caution">
    <text evidence="1">The sequence shown here is derived from an EMBL/GenBank/DDBJ whole genome shotgun (WGS) entry which is preliminary data.</text>
</comment>
<evidence type="ECO:0000313" key="2">
    <source>
        <dbReference type="Proteomes" id="UP000530268"/>
    </source>
</evidence>
<organism evidence="1 2">
    <name type="scientific">Sulfitobacter undariae</name>
    <dbReference type="NCBI Taxonomy" id="1563671"/>
    <lineage>
        <taxon>Bacteria</taxon>
        <taxon>Pseudomonadati</taxon>
        <taxon>Pseudomonadota</taxon>
        <taxon>Alphaproteobacteria</taxon>
        <taxon>Rhodobacterales</taxon>
        <taxon>Roseobacteraceae</taxon>
        <taxon>Sulfitobacter</taxon>
    </lineage>
</organism>
<dbReference type="Proteomes" id="UP000530268">
    <property type="component" value="Unassembled WGS sequence"/>
</dbReference>
<reference evidence="1 2" key="1">
    <citation type="submission" date="2020-08" db="EMBL/GenBank/DDBJ databases">
        <title>Genomic Encyclopedia of Type Strains, Phase IV (KMG-IV): sequencing the most valuable type-strain genomes for metagenomic binning, comparative biology and taxonomic classification.</title>
        <authorList>
            <person name="Goeker M."/>
        </authorList>
    </citation>
    <scope>NUCLEOTIDE SEQUENCE [LARGE SCALE GENOMIC DNA]</scope>
    <source>
        <strain evidence="1 2">DSM 102234</strain>
    </source>
</reference>
<name>A0A7W6E9H2_9RHOB</name>